<dbReference type="SUPFAM" id="SSF53850">
    <property type="entry name" value="Periplasmic binding protein-like II"/>
    <property type="match status" value="1"/>
</dbReference>
<accession>A0A212U5N0</accession>
<dbReference type="PROSITE" id="PS50931">
    <property type="entry name" value="HTH_LYSR"/>
    <property type="match status" value="1"/>
</dbReference>
<feature type="domain" description="HTH lysR-type" evidence="5">
    <location>
        <begin position="3"/>
        <end position="60"/>
    </location>
</feature>
<dbReference type="RefSeq" id="WP_159461906.1">
    <property type="nucleotide sequence ID" value="NZ_FYEZ01000003.1"/>
</dbReference>
<dbReference type="Pfam" id="PF03466">
    <property type="entry name" value="LysR_substrate"/>
    <property type="match status" value="1"/>
</dbReference>
<comment type="similarity">
    <text evidence="1">Belongs to the LysR transcriptional regulatory family.</text>
</comment>
<evidence type="ECO:0000256" key="4">
    <source>
        <dbReference type="ARBA" id="ARBA00023163"/>
    </source>
</evidence>
<evidence type="ECO:0000313" key="7">
    <source>
        <dbReference type="Proteomes" id="UP000198122"/>
    </source>
</evidence>
<organism evidence="6 7">
    <name type="scientific">Kytococcus aerolatus</name>
    <dbReference type="NCBI Taxonomy" id="592308"/>
    <lineage>
        <taxon>Bacteria</taxon>
        <taxon>Bacillati</taxon>
        <taxon>Actinomycetota</taxon>
        <taxon>Actinomycetes</taxon>
        <taxon>Micrococcales</taxon>
        <taxon>Kytococcaceae</taxon>
        <taxon>Kytococcus</taxon>
    </lineage>
</organism>
<dbReference type="InterPro" id="IPR000847">
    <property type="entry name" value="LysR_HTH_N"/>
</dbReference>
<keyword evidence="2" id="KW-0805">Transcription regulation</keyword>
<keyword evidence="7" id="KW-1185">Reference proteome</keyword>
<dbReference type="Pfam" id="PF00126">
    <property type="entry name" value="HTH_1"/>
    <property type="match status" value="1"/>
</dbReference>
<dbReference type="PANTHER" id="PTHR30346">
    <property type="entry name" value="TRANSCRIPTIONAL DUAL REGULATOR HCAR-RELATED"/>
    <property type="match status" value="1"/>
</dbReference>
<gene>
    <name evidence="6" type="ORF">SAMN05445756_1998</name>
</gene>
<dbReference type="SUPFAM" id="SSF46785">
    <property type="entry name" value="Winged helix' DNA-binding domain"/>
    <property type="match status" value="1"/>
</dbReference>
<dbReference type="OrthoDB" id="4131546at2"/>
<evidence type="ECO:0000313" key="6">
    <source>
        <dbReference type="EMBL" id="SNC73506.1"/>
    </source>
</evidence>
<dbReference type="Gene3D" id="1.10.10.10">
    <property type="entry name" value="Winged helix-like DNA-binding domain superfamily/Winged helix DNA-binding domain"/>
    <property type="match status" value="1"/>
</dbReference>
<proteinExistence type="inferred from homology"/>
<evidence type="ECO:0000256" key="2">
    <source>
        <dbReference type="ARBA" id="ARBA00023015"/>
    </source>
</evidence>
<dbReference type="Gene3D" id="3.40.190.10">
    <property type="entry name" value="Periplasmic binding protein-like II"/>
    <property type="match status" value="2"/>
</dbReference>
<protein>
    <submittedName>
        <fullName evidence="6">Transcriptional regulator, LysR family</fullName>
    </submittedName>
</protein>
<sequence length="288" mass="30667">MSWTLTQLQTFCVVADRGSMQAAATECGYTPGAVSQQMAALSRGVGGELFLRDGRGVVLSDLGQAFLPYARRVTREDRAAQRALGELHAGRATVRVGIFETAGAVCCRPLLRRAAAADPPVDLVFEEVDVEQAAGAVRSGVVDVALSVHYELVPVQLPPEVVSVRLLTEPFVQARSREPGGASTWIVPPVAETFGLAVQRALHLAGRGQESAHVVTDTALMVALVEAGVGRALVNPLMLRVHPRELEVEPAPRAGSRTIVALTTRAQGRRASVQTVLRALEEIFAGNR</sequence>
<dbReference type="InterPro" id="IPR036390">
    <property type="entry name" value="WH_DNA-bd_sf"/>
</dbReference>
<dbReference type="GO" id="GO:0003700">
    <property type="term" value="F:DNA-binding transcription factor activity"/>
    <property type="evidence" value="ECO:0007669"/>
    <property type="project" value="InterPro"/>
</dbReference>
<name>A0A212U5N0_9MICO</name>
<dbReference type="Proteomes" id="UP000198122">
    <property type="component" value="Unassembled WGS sequence"/>
</dbReference>
<evidence type="ECO:0000256" key="3">
    <source>
        <dbReference type="ARBA" id="ARBA00023125"/>
    </source>
</evidence>
<keyword evidence="3" id="KW-0238">DNA-binding</keyword>
<dbReference type="PANTHER" id="PTHR30346:SF29">
    <property type="entry name" value="LYSR SUBSTRATE-BINDING"/>
    <property type="match status" value="1"/>
</dbReference>
<dbReference type="GO" id="GO:0032993">
    <property type="term" value="C:protein-DNA complex"/>
    <property type="evidence" value="ECO:0007669"/>
    <property type="project" value="TreeGrafter"/>
</dbReference>
<reference evidence="6 7" key="1">
    <citation type="submission" date="2017-06" db="EMBL/GenBank/DDBJ databases">
        <authorList>
            <person name="Kim H.J."/>
            <person name="Triplett B.A."/>
        </authorList>
    </citation>
    <scope>NUCLEOTIDE SEQUENCE [LARGE SCALE GENOMIC DNA]</scope>
    <source>
        <strain evidence="6 7">DSM 22179</strain>
    </source>
</reference>
<dbReference type="InterPro" id="IPR005119">
    <property type="entry name" value="LysR_subst-bd"/>
</dbReference>
<keyword evidence="4" id="KW-0804">Transcription</keyword>
<dbReference type="InterPro" id="IPR036388">
    <property type="entry name" value="WH-like_DNA-bd_sf"/>
</dbReference>
<dbReference type="AlphaFoldDB" id="A0A212U5N0"/>
<evidence type="ECO:0000259" key="5">
    <source>
        <dbReference type="PROSITE" id="PS50931"/>
    </source>
</evidence>
<dbReference type="EMBL" id="FYEZ01000003">
    <property type="protein sequence ID" value="SNC73506.1"/>
    <property type="molecule type" value="Genomic_DNA"/>
</dbReference>
<evidence type="ECO:0000256" key="1">
    <source>
        <dbReference type="ARBA" id="ARBA00009437"/>
    </source>
</evidence>
<dbReference type="GO" id="GO:0003677">
    <property type="term" value="F:DNA binding"/>
    <property type="evidence" value="ECO:0007669"/>
    <property type="project" value="UniProtKB-KW"/>
</dbReference>